<keyword evidence="1" id="KW-0472">Membrane</keyword>
<proteinExistence type="predicted"/>
<dbReference type="EMBL" id="RKLV01000005">
    <property type="protein sequence ID" value="MCX2819025.1"/>
    <property type="molecule type" value="Genomic_DNA"/>
</dbReference>
<keyword evidence="1" id="KW-1133">Transmembrane helix</keyword>
<dbReference type="Proteomes" id="UP001149411">
    <property type="component" value="Unassembled WGS sequence"/>
</dbReference>
<evidence type="ECO:0000313" key="2">
    <source>
        <dbReference type="EMBL" id="MCX2819025.1"/>
    </source>
</evidence>
<sequence>MRRGVAVALALVAVALLTGCLSPLPEEGEVDYTDRWNTSAETTYYIDDDTFTAVVDVGGLNGSEFEIWERDPFGGDSSVQVAGVRFRDDGNVTNVSNVDTSGDRTVIELPAEGGRLAYTATKSGTSFTHPSPVSGSVEAHLPPGTDARDFFLGRISPGGYNVTSEEPLVVRWGGLERGRYVTVEYYQRGYPYVLIGVLVLLLVSAVVVFLYYRRRLSEMEEKQVDP</sequence>
<name>A0A9Q4C4S4_9EURY</name>
<comment type="caution">
    <text evidence="2">The sequence shown here is derived from an EMBL/GenBank/DDBJ whole genome shotgun (WGS) entry which is preliminary data.</text>
</comment>
<reference evidence="2" key="1">
    <citation type="submission" date="2022-09" db="EMBL/GenBank/DDBJ databases">
        <title>Haloadaptaus new haloarchaeum isolated from saline soil.</title>
        <authorList>
            <person name="Duran-Viseras A."/>
            <person name="Sanchez-Porro C."/>
            <person name="Ventosa A."/>
        </authorList>
    </citation>
    <scope>NUCLEOTIDE SEQUENCE</scope>
    <source>
        <strain evidence="2">F3-133</strain>
    </source>
</reference>
<evidence type="ECO:0000256" key="1">
    <source>
        <dbReference type="SAM" id="Phobius"/>
    </source>
</evidence>
<dbReference type="AlphaFoldDB" id="A0A9Q4C4S4"/>
<protein>
    <submittedName>
        <fullName evidence="2">DUF5803 family protein</fullName>
    </submittedName>
</protein>
<dbReference type="InterPro" id="IPR043826">
    <property type="entry name" value="DUF5803"/>
</dbReference>
<keyword evidence="3" id="KW-1185">Reference proteome</keyword>
<organism evidence="2 3">
    <name type="scientific">Halorutilus salinus</name>
    <dbReference type="NCBI Taxonomy" id="2487751"/>
    <lineage>
        <taxon>Archaea</taxon>
        <taxon>Methanobacteriati</taxon>
        <taxon>Methanobacteriota</taxon>
        <taxon>Stenosarchaea group</taxon>
        <taxon>Halobacteria</taxon>
        <taxon>Halorutilales</taxon>
        <taxon>Halorutilaceae</taxon>
        <taxon>Halorutilus</taxon>
    </lineage>
</organism>
<keyword evidence="1" id="KW-0812">Transmembrane</keyword>
<evidence type="ECO:0000313" key="3">
    <source>
        <dbReference type="Proteomes" id="UP001149411"/>
    </source>
</evidence>
<dbReference type="Pfam" id="PF19119">
    <property type="entry name" value="DUF5803"/>
    <property type="match status" value="1"/>
</dbReference>
<dbReference type="RefSeq" id="WP_266086926.1">
    <property type="nucleotide sequence ID" value="NZ_RKLV01000005.1"/>
</dbReference>
<accession>A0A9Q4C4S4</accession>
<gene>
    <name evidence="2" type="ORF">EGH25_06630</name>
</gene>
<dbReference type="PROSITE" id="PS51257">
    <property type="entry name" value="PROKAR_LIPOPROTEIN"/>
    <property type="match status" value="1"/>
</dbReference>
<feature type="transmembrane region" description="Helical" evidence="1">
    <location>
        <begin position="189"/>
        <end position="212"/>
    </location>
</feature>